<reference evidence="3" key="1">
    <citation type="journal article" date="2015" name="PLoS ONE">
        <title>The Peripheral Olfactory Repertoire of the Lightbrown Apple Moth, Epiphyas postvittana.</title>
        <authorList>
            <person name="Corcoran J.A."/>
            <person name="Jordan M.D."/>
            <person name="Thrimawithana A.H."/>
            <person name="Crowhurst R.N."/>
            <person name="Newcomb R.D."/>
        </authorList>
    </citation>
    <scope>NUCLEOTIDE SEQUENCE</scope>
</reference>
<dbReference type="InterPro" id="IPR002018">
    <property type="entry name" value="CarbesteraseB"/>
</dbReference>
<evidence type="ECO:0000256" key="1">
    <source>
        <dbReference type="ARBA" id="ARBA00023180"/>
    </source>
</evidence>
<proteinExistence type="predicted"/>
<dbReference type="PANTHER" id="PTHR11559">
    <property type="entry name" value="CARBOXYLESTERASE"/>
    <property type="match status" value="1"/>
</dbReference>
<sequence length="523" mass="59796">MAVQVDVAQGTLQGKLCSYKGKTYYSFEGIPYAKPPVGKLRFREPQEPQCWLGVRDATKPGNKCMQINPATMKDLIGSEDCLFLNVYTPNLPNEQLKKLPVVFYVHGGKLIFGYGDYYRPDYFIEQDVILVTINYRLHVLGFLCLNEAEAAGNMGLKDTVMAFNWVKNNIDKFNGDRNNIIVFGESAGAAVVTSYLTSNMVNGFSKVIGMSGVCVSDLYMIEEDPIFKAKHLAAVLGKEFSDVKSLQEFLVNVPIEQLLFAVGVVEASRPPSIINAYFLPVVEKKFEGLQSFFEEHPIVTFRENRYKKVPVLFGVNSHEGAFFAQKDKKGNVIFENDLRYFVPRFLSLKAHSPEVMKLADNMRNFYFNGAVIDETKKLEYINFVSDAYFNRDIVTFLDCFGEFHDELYLFRLSYSSDMNTRIMKKLGLKGTTHGDLLQYVFYKKRKDDSANEKDREILTILNETVCNFAKTGIPAWSRQTIKWEPYSPTKRSFVDIDEEPKLLQNFNDKNPKFWSSMGERSKL</sequence>
<organism evidence="3">
    <name type="scientific">Epiphyas postvittana</name>
    <name type="common">Light brown apple moth</name>
    <dbReference type="NCBI Taxonomy" id="65032"/>
    <lineage>
        <taxon>Eukaryota</taxon>
        <taxon>Metazoa</taxon>
        <taxon>Ecdysozoa</taxon>
        <taxon>Arthropoda</taxon>
        <taxon>Hexapoda</taxon>
        <taxon>Insecta</taxon>
        <taxon>Pterygota</taxon>
        <taxon>Neoptera</taxon>
        <taxon>Endopterygota</taxon>
        <taxon>Lepidoptera</taxon>
        <taxon>Glossata</taxon>
        <taxon>Ditrysia</taxon>
        <taxon>Tortricoidea</taxon>
        <taxon>Tortricidae</taxon>
        <taxon>Tortricinae</taxon>
        <taxon>Epiphyas</taxon>
    </lineage>
</organism>
<protein>
    <submittedName>
        <fullName evidence="3">Carboxylesterase</fullName>
    </submittedName>
</protein>
<dbReference type="InterPro" id="IPR029058">
    <property type="entry name" value="AB_hydrolase_fold"/>
</dbReference>
<dbReference type="Gene3D" id="3.40.50.1820">
    <property type="entry name" value="alpha/beta hydrolase"/>
    <property type="match status" value="1"/>
</dbReference>
<dbReference type="SUPFAM" id="SSF53474">
    <property type="entry name" value="alpha/beta-Hydrolases"/>
    <property type="match status" value="1"/>
</dbReference>
<keyword evidence="1" id="KW-0325">Glycoprotein</keyword>
<name>A0A0K8TV77_EPIPO</name>
<dbReference type="PROSITE" id="PS00941">
    <property type="entry name" value="CARBOXYLESTERASE_B_2"/>
    <property type="match status" value="1"/>
</dbReference>
<evidence type="ECO:0000259" key="2">
    <source>
        <dbReference type="Pfam" id="PF00135"/>
    </source>
</evidence>
<accession>A0A0K8TV77</accession>
<dbReference type="ESTHER" id="epipo-a0a0k8tv77">
    <property type="family name" value="Carb_B_Arthropoda"/>
</dbReference>
<dbReference type="AlphaFoldDB" id="A0A0K8TV77"/>
<feature type="domain" description="Carboxylesterase type B" evidence="2">
    <location>
        <begin position="4"/>
        <end position="514"/>
    </location>
</feature>
<dbReference type="Pfam" id="PF00135">
    <property type="entry name" value="COesterase"/>
    <property type="match status" value="1"/>
</dbReference>
<dbReference type="InterPro" id="IPR050309">
    <property type="entry name" value="Type-B_Carboxylest/Lipase"/>
</dbReference>
<dbReference type="EMBL" id="GCVX01000042">
    <property type="protein sequence ID" value="JAI18188.1"/>
    <property type="molecule type" value="Transcribed_RNA"/>
</dbReference>
<dbReference type="InterPro" id="IPR019819">
    <property type="entry name" value="Carboxylesterase_B_CS"/>
</dbReference>
<evidence type="ECO:0000313" key="3">
    <source>
        <dbReference type="EMBL" id="JAI18188.1"/>
    </source>
</evidence>